<feature type="compositionally biased region" description="Basic and acidic residues" evidence="4">
    <location>
        <begin position="238"/>
        <end position="267"/>
    </location>
</feature>
<dbReference type="Proteomes" id="UP001497522">
    <property type="component" value="Chromosome 14"/>
</dbReference>
<feature type="region of interest" description="Disordered" evidence="4">
    <location>
        <begin position="151"/>
        <end position="267"/>
    </location>
</feature>
<sequence length="431" mass="47729">MDDYMREMGELKTLVTKTLEKKGVLARIRAELRANVFQAIEEQDREAENNGASSFALLGKCSEQAKQLHASHAGKLLMSLVCEYFEWCELEHTLKVFLPELNQPRTYMRSDLEELLGLKDEAKLGDTESRPLLLSVVESYLKAEVNRQCEFSKDNEKGGTKSSPGLEDFPPPRRASGQVLPAYSGLPRASSTAPGRTSMGSGIDAHSGFNVPMSVEVSGPHTRGSRDNNSRGSSTQTKWKEYSRREEDEVKSGSNGSKKEENAWREGEYNDPYVDSLRVGQSLSDKGGPISIMQPASQPTSQSRKGLSMDDMGNTLGNLRLEDDSASDRVSRHSSMSRENVGGQSRQPASASTGTNASSIYRKKNSSAYFYSDSDDDNSLEGAEEDLEGDADELNRRSPHFSAVKAWVWIEDLDEHQKLHIFADFCLITSD</sequence>
<feature type="compositionally biased region" description="Acidic residues" evidence="4">
    <location>
        <begin position="373"/>
        <end position="392"/>
    </location>
</feature>
<reference evidence="5" key="1">
    <citation type="submission" date="2024-03" db="EMBL/GenBank/DDBJ databases">
        <authorList>
            <consortium name="ELIXIR-Norway"/>
            <consortium name="Elixir Norway"/>
        </authorList>
    </citation>
    <scope>NUCLEOTIDE SEQUENCE</scope>
</reference>
<evidence type="ECO:0000313" key="5">
    <source>
        <dbReference type="EMBL" id="CAK9864557.1"/>
    </source>
</evidence>
<dbReference type="EMBL" id="OZ023715">
    <property type="protein sequence ID" value="CAK9864557.1"/>
    <property type="molecule type" value="Genomic_DNA"/>
</dbReference>
<evidence type="ECO:0000256" key="1">
    <source>
        <dbReference type="ARBA" id="ARBA00004245"/>
    </source>
</evidence>
<dbReference type="Gene3D" id="1.20.960.40">
    <property type="match status" value="1"/>
</dbReference>
<evidence type="ECO:0000256" key="4">
    <source>
        <dbReference type="SAM" id="MobiDB-lite"/>
    </source>
</evidence>
<keyword evidence="6" id="KW-1185">Reference proteome</keyword>
<feature type="region of interest" description="Disordered" evidence="4">
    <location>
        <begin position="279"/>
        <end position="358"/>
    </location>
</feature>
<dbReference type="PANTHER" id="PTHR15431:SF4">
    <property type="entry name" value="PROTEIN TONNEAU 1B"/>
    <property type="match status" value="1"/>
</dbReference>
<name>A0ABP1AQ85_9BRYO</name>
<gene>
    <name evidence="5" type="ORF">CSSPJE1EN2_LOCUS7552</name>
</gene>
<proteinExistence type="predicted"/>
<dbReference type="Pfam" id="PF16045">
    <property type="entry name" value="LisH_2"/>
    <property type="match status" value="1"/>
</dbReference>
<evidence type="ECO:0000256" key="2">
    <source>
        <dbReference type="ARBA" id="ARBA00022490"/>
    </source>
</evidence>
<evidence type="ECO:0008006" key="7">
    <source>
        <dbReference type="Google" id="ProtNLM"/>
    </source>
</evidence>
<evidence type="ECO:0000256" key="3">
    <source>
        <dbReference type="ARBA" id="ARBA00023212"/>
    </source>
</evidence>
<feature type="compositionally biased region" description="Polar residues" evidence="4">
    <location>
        <begin position="189"/>
        <end position="200"/>
    </location>
</feature>
<dbReference type="InterPro" id="IPR006594">
    <property type="entry name" value="LisH"/>
</dbReference>
<keyword evidence="2" id="KW-0963">Cytoplasm</keyword>
<accession>A0ABP1AQ85</accession>
<keyword evidence="3" id="KW-0206">Cytoskeleton</keyword>
<feature type="compositionally biased region" description="Polar residues" evidence="4">
    <location>
        <begin position="294"/>
        <end position="305"/>
    </location>
</feature>
<protein>
    <recommendedName>
        <fullName evidence="7">LisH domain-containing protein</fullName>
    </recommendedName>
</protein>
<organism evidence="5 6">
    <name type="scientific">Sphagnum jensenii</name>
    <dbReference type="NCBI Taxonomy" id="128206"/>
    <lineage>
        <taxon>Eukaryota</taxon>
        <taxon>Viridiplantae</taxon>
        <taxon>Streptophyta</taxon>
        <taxon>Embryophyta</taxon>
        <taxon>Bryophyta</taxon>
        <taxon>Sphagnophytina</taxon>
        <taxon>Sphagnopsida</taxon>
        <taxon>Sphagnales</taxon>
        <taxon>Sphagnaceae</taxon>
        <taxon>Sphagnum</taxon>
    </lineage>
</organism>
<dbReference type="PANTHER" id="PTHR15431">
    <property type="entry name" value="FGFR1 ONCOGENE PARTNER/LISH DOMAIN-CONTAINING PROTEIN"/>
    <property type="match status" value="1"/>
</dbReference>
<feature type="compositionally biased region" description="Basic and acidic residues" evidence="4">
    <location>
        <begin position="320"/>
        <end position="331"/>
    </location>
</feature>
<comment type="subcellular location">
    <subcellularLocation>
        <location evidence="1">Cytoplasm</location>
        <location evidence="1">Cytoskeleton</location>
    </subcellularLocation>
</comment>
<dbReference type="PROSITE" id="PS50896">
    <property type="entry name" value="LISH"/>
    <property type="match status" value="1"/>
</dbReference>
<evidence type="ECO:0000313" key="6">
    <source>
        <dbReference type="Proteomes" id="UP001497522"/>
    </source>
</evidence>
<feature type="compositionally biased region" description="Polar residues" evidence="4">
    <location>
        <begin position="333"/>
        <end position="358"/>
    </location>
</feature>
<feature type="region of interest" description="Disordered" evidence="4">
    <location>
        <begin position="372"/>
        <end position="394"/>
    </location>
</feature>